<comment type="caution">
    <text evidence="1">The sequence shown here is derived from an EMBL/GenBank/DDBJ whole genome shotgun (WGS) entry which is preliminary data.</text>
</comment>
<proteinExistence type="predicted"/>
<protein>
    <submittedName>
        <fullName evidence="1">NAC domain containing protein</fullName>
    </submittedName>
</protein>
<dbReference type="EMBL" id="CM051401">
    <property type="protein sequence ID" value="KAJ4712226.1"/>
    <property type="molecule type" value="Genomic_DNA"/>
</dbReference>
<accession>A0ACC1XLE3</accession>
<keyword evidence="2" id="KW-1185">Reference proteome</keyword>
<dbReference type="Proteomes" id="UP001164539">
    <property type="component" value="Chromosome 8"/>
</dbReference>
<reference evidence="1 2" key="1">
    <citation type="journal article" date="2023" name="Science">
        <title>Complex scaffold remodeling in plant triterpene biosynthesis.</title>
        <authorList>
            <person name="De La Pena R."/>
            <person name="Hodgson H."/>
            <person name="Liu J.C."/>
            <person name="Stephenson M.J."/>
            <person name="Martin A.C."/>
            <person name="Owen C."/>
            <person name="Harkess A."/>
            <person name="Leebens-Mack J."/>
            <person name="Jimenez L.E."/>
            <person name="Osbourn A."/>
            <person name="Sattely E.S."/>
        </authorList>
    </citation>
    <scope>NUCLEOTIDE SEQUENCE [LARGE SCALE GENOMIC DNA]</scope>
    <source>
        <strain evidence="2">cv. JPN11</strain>
        <tissue evidence="1">Leaf</tissue>
    </source>
</reference>
<gene>
    <name evidence="1" type="ORF">OWV82_014509</name>
</gene>
<sequence length="316" mass="36188">MNKSSIMWRKKRLDPENFSVHMIQEIDIYSYEPWDLPGMESEEQVLYIFSEPCYKYNKSKRAHRRTNEGYWKVTGEGSDINEIGRKRILSFYHRRSKTGWVMHEFYIFKEDSRYKKDFVLCRVEKKRDNKHGASTTNAGQSNQQLVFCSTQPVTENTISEAVPVEQPSNNWVSDSNQVTENIFSKIQPLPSDPATSYRRNQGEENTFLFSQLLSSDHLTSSSGNHVARNGSPESQLPPNHIMISCPANNGTENASAESQPPPNHAMIPYSGNHFAENGPPEFAAASTKSQYDFLLWKSCCLNMVLRSRSSNHQMTI</sequence>
<evidence type="ECO:0000313" key="1">
    <source>
        <dbReference type="EMBL" id="KAJ4712226.1"/>
    </source>
</evidence>
<name>A0ACC1XLE3_MELAZ</name>
<evidence type="ECO:0000313" key="2">
    <source>
        <dbReference type="Proteomes" id="UP001164539"/>
    </source>
</evidence>
<organism evidence="1 2">
    <name type="scientific">Melia azedarach</name>
    <name type="common">Chinaberry tree</name>
    <dbReference type="NCBI Taxonomy" id="155640"/>
    <lineage>
        <taxon>Eukaryota</taxon>
        <taxon>Viridiplantae</taxon>
        <taxon>Streptophyta</taxon>
        <taxon>Embryophyta</taxon>
        <taxon>Tracheophyta</taxon>
        <taxon>Spermatophyta</taxon>
        <taxon>Magnoliopsida</taxon>
        <taxon>eudicotyledons</taxon>
        <taxon>Gunneridae</taxon>
        <taxon>Pentapetalae</taxon>
        <taxon>rosids</taxon>
        <taxon>malvids</taxon>
        <taxon>Sapindales</taxon>
        <taxon>Meliaceae</taxon>
        <taxon>Melia</taxon>
    </lineage>
</organism>